<evidence type="ECO:0000256" key="1">
    <source>
        <dbReference type="ARBA" id="ARBA00007812"/>
    </source>
</evidence>
<sequence length="539" mass="57640">MVEARIAGHVLVEQLVALGADTVFCVPGESFLGVLDGLFEHRDAIRVITNRQEGGTAMMASAYGQLTGRPGIAMVTRGPGATNASIGLHMANQDANPMLLFVGQVPLRELDRRSFQEVDYRLMYAEIAKEVVEIRDPDRVPEYVARAWRTAVTGEPGPVVVVLPEDMLRVLTCAPIVPPSPPLRPVPDARSVDAVLAALAEAERPLVVVGGTGWTDEGVAALGELVADSGLPFATAFRRQDLIDNTAGAYVGGFGPLSTTGLAELARDADVVLLLGTRPDEQTAAGWLEDAVPTARVLHVHPEPGLIGKLLPTEVGVVAGPGEFALAWRDRVSGTRQAGWQTWRERLRSNYDRVRSGAGGSAEAELAARYMAVLEEFVDETAVFTVGAGAYTFWAQRLHDYTRYRTCLGSASGAMGYGLPAAVTAKLLSPEAEVVAFAGDGCFLMNGQELATAVQNKLGLTVIVINNEVYGVIRNHQRREFPGRPVATVLANPDFAALARAYGAFGATVTAPEDFADAWRSRPTDGTPSLIEIRVPYDE</sequence>
<dbReference type="InterPro" id="IPR012001">
    <property type="entry name" value="Thiamin_PyroP_enz_TPP-bd_dom"/>
</dbReference>
<keyword evidence="8" id="KW-1185">Reference proteome</keyword>
<dbReference type="Proteomes" id="UP001442841">
    <property type="component" value="Chromosome"/>
</dbReference>
<keyword evidence="2 3" id="KW-0786">Thiamine pyrophosphate</keyword>
<dbReference type="Pfam" id="PF02775">
    <property type="entry name" value="TPP_enzyme_C"/>
    <property type="match status" value="1"/>
</dbReference>
<dbReference type="Pfam" id="PF00205">
    <property type="entry name" value="TPP_enzyme_M"/>
    <property type="match status" value="1"/>
</dbReference>
<dbReference type="PANTHER" id="PTHR18968:SF120">
    <property type="entry name" value="ACETOLACTATE SYNTHASE LARGE SUBUNIT"/>
    <property type="match status" value="1"/>
</dbReference>
<dbReference type="Gene3D" id="3.40.50.1220">
    <property type="entry name" value="TPP-binding domain"/>
    <property type="match status" value="1"/>
</dbReference>
<evidence type="ECO:0000313" key="7">
    <source>
        <dbReference type="EMBL" id="XAN07233.1"/>
    </source>
</evidence>
<dbReference type="Pfam" id="PF02776">
    <property type="entry name" value="TPP_enzyme_N"/>
    <property type="match status" value="1"/>
</dbReference>
<evidence type="ECO:0000313" key="8">
    <source>
        <dbReference type="Proteomes" id="UP001442841"/>
    </source>
</evidence>
<feature type="domain" description="Thiamine pyrophosphate enzyme N-terminal TPP-binding" evidence="6">
    <location>
        <begin position="7"/>
        <end position="120"/>
    </location>
</feature>
<protein>
    <submittedName>
        <fullName evidence="7">Thiamine pyrophosphate-dependent enzyme</fullName>
    </submittedName>
</protein>
<gene>
    <name evidence="7" type="ORF">AADG42_07980</name>
</gene>
<accession>A0ABZ3FR26</accession>
<evidence type="ECO:0000259" key="5">
    <source>
        <dbReference type="Pfam" id="PF02775"/>
    </source>
</evidence>
<dbReference type="PANTHER" id="PTHR18968">
    <property type="entry name" value="THIAMINE PYROPHOSPHATE ENZYMES"/>
    <property type="match status" value="1"/>
</dbReference>
<dbReference type="InterPro" id="IPR011766">
    <property type="entry name" value="TPP_enzyme_TPP-bd"/>
</dbReference>
<dbReference type="InterPro" id="IPR029061">
    <property type="entry name" value="THDP-binding"/>
</dbReference>
<dbReference type="NCBIfam" id="NF006052">
    <property type="entry name" value="PRK08199.1"/>
    <property type="match status" value="1"/>
</dbReference>
<dbReference type="CDD" id="cd07035">
    <property type="entry name" value="TPP_PYR_POX_like"/>
    <property type="match status" value="1"/>
</dbReference>
<dbReference type="Gene3D" id="3.40.50.970">
    <property type="match status" value="2"/>
</dbReference>
<dbReference type="SUPFAM" id="SSF52518">
    <property type="entry name" value="Thiamin diphosphate-binding fold (THDP-binding)"/>
    <property type="match status" value="2"/>
</dbReference>
<comment type="similarity">
    <text evidence="1 3">Belongs to the TPP enzyme family.</text>
</comment>
<evidence type="ECO:0000256" key="2">
    <source>
        <dbReference type="ARBA" id="ARBA00023052"/>
    </source>
</evidence>
<evidence type="ECO:0000256" key="3">
    <source>
        <dbReference type="RuleBase" id="RU362132"/>
    </source>
</evidence>
<feature type="domain" description="Thiamine pyrophosphate enzyme central" evidence="4">
    <location>
        <begin position="192"/>
        <end position="324"/>
    </location>
</feature>
<dbReference type="SUPFAM" id="SSF52467">
    <property type="entry name" value="DHS-like NAD/FAD-binding domain"/>
    <property type="match status" value="1"/>
</dbReference>
<evidence type="ECO:0000259" key="4">
    <source>
        <dbReference type="Pfam" id="PF00205"/>
    </source>
</evidence>
<evidence type="ECO:0000259" key="6">
    <source>
        <dbReference type="Pfam" id="PF02776"/>
    </source>
</evidence>
<dbReference type="InterPro" id="IPR012000">
    <property type="entry name" value="Thiamin_PyroP_enz_cen_dom"/>
</dbReference>
<reference evidence="7 8" key="1">
    <citation type="submission" date="2024-04" db="EMBL/GenBank/DDBJ databases">
        <title>Isolation of an actinomycete strain from pig manure.</title>
        <authorList>
            <person name="Gong T."/>
            <person name="Yu Z."/>
            <person name="An M."/>
            <person name="Wei C."/>
            <person name="Yang W."/>
            <person name="Liu L."/>
        </authorList>
    </citation>
    <scope>NUCLEOTIDE SEQUENCE [LARGE SCALE GENOMIC DNA]</scope>
    <source>
        <strain evidence="7 8">ZF39</strain>
    </source>
</reference>
<feature type="domain" description="Thiamine pyrophosphate enzyme TPP-binding" evidence="5">
    <location>
        <begin position="387"/>
        <end position="533"/>
    </location>
</feature>
<dbReference type="InterPro" id="IPR029035">
    <property type="entry name" value="DHS-like_NAD/FAD-binding_dom"/>
</dbReference>
<name>A0ABZ3FR26_9ACTN</name>
<dbReference type="CDD" id="cd00568">
    <property type="entry name" value="TPP_enzymes"/>
    <property type="match status" value="1"/>
</dbReference>
<organism evidence="7 8">
    <name type="scientific">Ammonicoccus fulvus</name>
    <dbReference type="NCBI Taxonomy" id="3138240"/>
    <lineage>
        <taxon>Bacteria</taxon>
        <taxon>Bacillati</taxon>
        <taxon>Actinomycetota</taxon>
        <taxon>Actinomycetes</taxon>
        <taxon>Propionibacteriales</taxon>
        <taxon>Propionibacteriaceae</taxon>
        <taxon>Ammonicoccus</taxon>
    </lineage>
</organism>
<dbReference type="RefSeq" id="WP_425308683.1">
    <property type="nucleotide sequence ID" value="NZ_CP154795.1"/>
</dbReference>
<proteinExistence type="inferred from homology"/>
<dbReference type="EMBL" id="CP154795">
    <property type="protein sequence ID" value="XAN07233.1"/>
    <property type="molecule type" value="Genomic_DNA"/>
</dbReference>
<dbReference type="InterPro" id="IPR045229">
    <property type="entry name" value="TPP_enz"/>
</dbReference>